<reference evidence="2" key="1">
    <citation type="journal article" date="2020" name="Cell">
        <title>Large-Scale Comparative Analyses of Tick Genomes Elucidate Their Genetic Diversity and Vector Capacities.</title>
        <authorList>
            <consortium name="Tick Genome and Microbiome Consortium (TIGMIC)"/>
            <person name="Jia N."/>
            <person name="Wang J."/>
            <person name="Shi W."/>
            <person name="Du L."/>
            <person name="Sun Y."/>
            <person name="Zhan W."/>
            <person name="Jiang J.F."/>
            <person name="Wang Q."/>
            <person name="Zhang B."/>
            <person name="Ji P."/>
            <person name="Bell-Sakyi L."/>
            <person name="Cui X.M."/>
            <person name="Yuan T.T."/>
            <person name="Jiang B.G."/>
            <person name="Yang W.F."/>
            <person name="Lam T.T."/>
            <person name="Chang Q.C."/>
            <person name="Ding S.J."/>
            <person name="Wang X.J."/>
            <person name="Zhu J.G."/>
            <person name="Ruan X.D."/>
            <person name="Zhao L."/>
            <person name="Wei J.T."/>
            <person name="Ye R.Z."/>
            <person name="Que T.C."/>
            <person name="Du C.H."/>
            <person name="Zhou Y.H."/>
            <person name="Cheng J.X."/>
            <person name="Dai P.F."/>
            <person name="Guo W.B."/>
            <person name="Han X.H."/>
            <person name="Huang E.J."/>
            <person name="Li L.F."/>
            <person name="Wei W."/>
            <person name="Gao Y.C."/>
            <person name="Liu J.Z."/>
            <person name="Shao H.Z."/>
            <person name="Wang X."/>
            <person name="Wang C.C."/>
            <person name="Yang T.C."/>
            <person name="Huo Q.B."/>
            <person name="Li W."/>
            <person name="Chen H.Y."/>
            <person name="Chen S.E."/>
            <person name="Zhou L.G."/>
            <person name="Ni X.B."/>
            <person name="Tian J.H."/>
            <person name="Sheng Y."/>
            <person name="Liu T."/>
            <person name="Pan Y.S."/>
            <person name="Xia L.Y."/>
            <person name="Li J."/>
            <person name="Zhao F."/>
            <person name="Cao W.C."/>
        </authorList>
    </citation>
    <scope>NUCLEOTIDE SEQUENCE</scope>
    <source>
        <strain evidence="2">Rmic-2018</strain>
    </source>
</reference>
<evidence type="ECO:0000313" key="3">
    <source>
        <dbReference type="Proteomes" id="UP000821866"/>
    </source>
</evidence>
<dbReference type="GO" id="GO:0004222">
    <property type="term" value="F:metalloendopeptidase activity"/>
    <property type="evidence" value="ECO:0007669"/>
    <property type="project" value="InterPro"/>
</dbReference>
<keyword evidence="1" id="KW-0812">Transmembrane</keyword>
<protein>
    <submittedName>
        <fullName evidence="2">Uncharacterized protein</fullName>
    </submittedName>
</protein>
<dbReference type="SUPFAM" id="SSF55486">
    <property type="entry name" value="Metalloproteases ('zincins'), catalytic domain"/>
    <property type="match status" value="1"/>
</dbReference>
<sequence>MNFSSFLPPFDFLKLNGENTVGENIADNGGIRIAFKVWCSKSRKEALRQQIQYDSHSPKQYRRRVAYLPLAQTLSPVPRKKREISVLAEEEEADGLELAGFMEGSTMLCAAICAACLVLASASETTTKVSGPAGTEGGLLSWPADSKLNARRLTLAVDADQKPIREQFTVPQALHARAHVVLESSVLRPAPATLEGDGKRSYFLVGGSLVLVFVMVMATGSALRRRWRKRRRSLPGGRRFAEVP</sequence>
<dbReference type="InterPro" id="IPR024079">
    <property type="entry name" value="MetalloPept_cat_dom_sf"/>
</dbReference>
<evidence type="ECO:0000256" key="1">
    <source>
        <dbReference type="SAM" id="Phobius"/>
    </source>
</evidence>
<keyword evidence="1" id="KW-0472">Membrane</keyword>
<name>A0A9J6EMM4_RHIMP</name>
<dbReference type="AlphaFoldDB" id="A0A9J6EMM4"/>
<dbReference type="Gene3D" id="3.40.390.10">
    <property type="entry name" value="Collagenase (Catalytic Domain)"/>
    <property type="match status" value="1"/>
</dbReference>
<accession>A0A9J6EMM4</accession>
<evidence type="ECO:0000313" key="2">
    <source>
        <dbReference type="EMBL" id="KAH8035487.1"/>
    </source>
</evidence>
<gene>
    <name evidence="2" type="ORF">HPB51_005769</name>
</gene>
<reference evidence="2" key="2">
    <citation type="submission" date="2021-09" db="EMBL/GenBank/DDBJ databases">
        <authorList>
            <person name="Jia N."/>
            <person name="Wang J."/>
            <person name="Shi W."/>
            <person name="Du L."/>
            <person name="Sun Y."/>
            <person name="Zhan W."/>
            <person name="Jiang J."/>
            <person name="Wang Q."/>
            <person name="Zhang B."/>
            <person name="Ji P."/>
            <person name="Sakyi L.B."/>
            <person name="Cui X."/>
            <person name="Yuan T."/>
            <person name="Jiang B."/>
            <person name="Yang W."/>
            <person name="Lam T.T.-Y."/>
            <person name="Chang Q."/>
            <person name="Ding S."/>
            <person name="Wang X."/>
            <person name="Zhu J."/>
            <person name="Ruan X."/>
            <person name="Zhao L."/>
            <person name="Wei J."/>
            <person name="Que T."/>
            <person name="Du C."/>
            <person name="Cheng J."/>
            <person name="Dai P."/>
            <person name="Han X."/>
            <person name="Huang E."/>
            <person name="Gao Y."/>
            <person name="Liu J."/>
            <person name="Shao H."/>
            <person name="Ye R."/>
            <person name="Li L."/>
            <person name="Wei W."/>
            <person name="Wang X."/>
            <person name="Wang C."/>
            <person name="Huo Q."/>
            <person name="Li W."/>
            <person name="Guo W."/>
            <person name="Chen H."/>
            <person name="Chen S."/>
            <person name="Zhou L."/>
            <person name="Zhou L."/>
            <person name="Ni X."/>
            <person name="Tian J."/>
            <person name="Zhou Y."/>
            <person name="Sheng Y."/>
            <person name="Liu T."/>
            <person name="Pan Y."/>
            <person name="Xia L."/>
            <person name="Li J."/>
            <person name="Zhao F."/>
            <person name="Cao W."/>
        </authorList>
    </citation>
    <scope>NUCLEOTIDE SEQUENCE</scope>
    <source>
        <strain evidence="2">Rmic-2018</strain>
        <tissue evidence="2">Larvae</tissue>
    </source>
</reference>
<dbReference type="PROSITE" id="PS51885">
    <property type="entry name" value="NEPRILYSIN"/>
    <property type="match status" value="1"/>
</dbReference>
<organism evidence="2 3">
    <name type="scientific">Rhipicephalus microplus</name>
    <name type="common">Cattle tick</name>
    <name type="synonym">Boophilus microplus</name>
    <dbReference type="NCBI Taxonomy" id="6941"/>
    <lineage>
        <taxon>Eukaryota</taxon>
        <taxon>Metazoa</taxon>
        <taxon>Ecdysozoa</taxon>
        <taxon>Arthropoda</taxon>
        <taxon>Chelicerata</taxon>
        <taxon>Arachnida</taxon>
        <taxon>Acari</taxon>
        <taxon>Parasitiformes</taxon>
        <taxon>Ixodida</taxon>
        <taxon>Ixodoidea</taxon>
        <taxon>Ixodidae</taxon>
        <taxon>Rhipicephalinae</taxon>
        <taxon>Rhipicephalus</taxon>
        <taxon>Boophilus</taxon>
    </lineage>
</organism>
<proteinExistence type="predicted"/>
<dbReference type="GO" id="GO:0006508">
    <property type="term" value="P:proteolysis"/>
    <property type="evidence" value="ECO:0007669"/>
    <property type="project" value="InterPro"/>
</dbReference>
<feature type="transmembrane region" description="Helical" evidence="1">
    <location>
        <begin position="202"/>
        <end position="223"/>
    </location>
</feature>
<comment type="caution">
    <text evidence="2">The sequence shown here is derived from an EMBL/GenBank/DDBJ whole genome shotgun (WGS) entry which is preliminary data.</text>
</comment>
<dbReference type="Proteomes" id="UP000821866">
    <property type="component" value="Chromosome 11"/>
</dbReference>
<dbReference type="EMBL" id="JABSTU010000003">
    <property type="protein sequence ID" value="KAH8035487.1"/>
    <property type="molecule type" value="Genomic_DNA"/>
</dbReference>
<keyword evidence="3" id="KW-1185">Reference proteome</keyword>
<dbReference type="InterPro" id="IPR000718">
    <property type="entry name" value="Peptidase_M13"/>
</dbReference>
<keyword evidence="1" id="KW-1133">Transmembrane helix</keyword>